<keyword evidence="4" id="KW-0798">TonB box</keyword>
<dbReference type="Pfam" id="PF13715">
    <property type="entry name" value="CarbopepD_reg_2"/>
    <property type="match status" value="1"/>
</dbReference>
<dbReference type="Pfam" id="PF00593">
    <property type="entry name" value="TonB_dep_Rec_b-barrel"/>
    <property type="match status" value="1"/>
</dbReference>
<evidence type="ECO:0000256" key="4">
    <source>
        <dbReference type="RuleBase" id="RU003357"/>
    </source>
</evidence>
<proteinExistence type="inferred from homology"/>
<evidence type="ECO:0000313" key="9">
    <source>
        <dbReference type="Proteomes" id="UP000239711"/>
    </source>
</evidence>
<dbReference type="PANTHER" id="PTHR40980">
    <property type="entry name" value="PLUG DOMAIN-CONTAINING PROTEIN"/>
    <property type="match status" value="1"/>
</dbReference>
<dbReference type="SUPFAM" id="SSF56935">
    <property type="entry name" value="Porins"/>
    <property type="match status" value="1"/>
</dbReference>
<evidence type="ECO:0000313" key="8">
    <source>
        <dbReference type="EMBL" id="PRD49131.1"/>
    </source>
</evidence>
<dbReference type="InterPro" id="IPR012910">
    <property type="entry name" value="Plug_dom"/>
</dbReference>
<evidence type="ECO:0000259" key="6">
    <source>
        <dbReference type="Pfam" id="PF00593"/>
    </source>
</evidence>
<sequence length="917" mass="104213">MYNNTNALFYFWLSFCCLTSFAAHAQDIRGHVVDKITGEPIIGATVVLVDQQTSVSTGLDGGFSFPGLQEGTYGLLATYISYKTAHVNVDVISANKTAVIISLEDKNKSLDEVVVHAQLSGAGEQMARIRELAASQVINTISGKAIQASPDLTVANAVQRISGVSLERNSNGDGQHAILRGMDKRYNYTLVNGIKIASPDNKYRYVPLDIFPSELLDRLEVFKSLTPDMEGDAIGGAINMVMKDAPVKKTLSFNFATGYNQLFTERDFKSYDFRNIEQKSPFERYGANHSAIASDFGNASLNYSQRRPMPNIISGLTLGNRFFENKLGVIVAGSFQNTYRGSNSIFFNERREQDNLTSALTSLNERSFSEQQTRLGIHSKLDYRLNEAHKFRLYNAYMNFRNIQVRDIESTNLQYGGYDPEKGNGSMSFATRARLTDQSIYNSTLQADHRITNKFSTDWSIVFNKATGAQPDNTTVSTVGEKTNFERKQTYASGGRRRWENNSDRDFNALVNLRYESNLFDTPTVWKIGGLYRDKKRDNFFNEHIMRTPVPQPLFGEDYQTYDQIDWSYGGPSYASPLTYNAYEKISAGYFRTDWHHKKLDIIGGLRVEHTAQGYEMLYVTTLPNGTQRYTDILPSISFKYKLRPNNNIRASYYRSINRPGFFEIVPYSIVNEDYTERGNSDLKRAIADNFDLRYELLSSTINQFMVGLFYKRIQDPIEYTLQADAIRGQDIYYSPGNFGNADNLGLEVDFTRYFNKIGIRANYTYTHSSITTDKSQRIRDENGDFELINVKQSRPLFGQSAHIANLSTLYKDTRNGFDAQLTANYTGERIFMVAQFIDADHWQKGFLQLDASLEKKIKQRTSLFIKAQNLLNTPMEVYQKGSPTNAGVPYQNLAGKTLIQRDYYQRSYLLGIRVDI</sequence>
<feature type="domain" description="TonB-dependent receptor plug" evidence="7">
    <location>
        <begin position="134"/>
        <end position="237"/>
    </location>
</feature>
<feature type="signal peptide" evidence="5">
    <location>
        <begin position="1"/>
        <end position="25"/>
    </location>
</feature>
<keyword evidence="5" id="KW-0732">Signal</keyword>
<dbReference type="InterPro" id="IPR036942">
    <property type="entry name" value="Beta-barrel_TonB_sf"/>
</dbReference>
<dbReference type="PANTHER" id="PTHR40980:SF4">
    <property type="entry name" value="TONB-DEPENDENT RECEPTOR-LIKE BETA-BARREL DOMAIN-CONTAINING PROTEIN"/>
    <property type="match status" value="1"/>
</dbReference>
<evidence type="ECO:0000256" key="3">
    <source>
        <dbReference type="ARBA" id="ARBA00023237"/>
    </source>
</evidence>
<evidence type="ECO:0000259" key="7">
    <source>
        <dbReference type="Pfam" id="PF07715"/>
    </source>
</evidence>
<gene>
    <name evidence="8" type="ORF">C5745_00330</name>
</gene>
<reference evidence="8 9" key="1">
    <citation type="submission" date="2018-02" db="EMBL/GenBank/DDBJ databases">
        <title>The draft genome of Sphingobacterium sp. 5JN-11.</title>
        <authorList>
            <person name="Liu L."/>
            <person name="Li L."/>
            <person name="Liang L."/>
            <person name="Zhang X."/>
            <person name="Wang T."/>
        </authorList>
    </citation>
    <scope>NUCLEOTIDE SEQUENCE [LARGE SCALE GENOMIC DNA]</scope>
    <source>
        <strain evidence="8 9">5JN-11</strain>
    </source>
</reference>
<dbReference type="InterPro" id="IPR000531">
    <property type="entry name" value="Beta-barrel_TonB"/>
</dbReference>
<dbReference type="Proteomes" id="UP000239711">
    <property type="component" value="Unassembled WGS sequence"/>
</dbReference>
<dbReference type="OrthoDB" id="8727862at2"/>
<name>A0A2S9J8N9_9SPHI</name>
<organism evidence="8 9">
    <name type="scientific">Sphingobacterium haloxyli</name>
    <dbReference type="NCBI Taxonomy" id="2100533"/>
    <lineage>
        <taxon>Bacteria</taxon>
        <taxon>Pseudomonadati</taxon>
        <taxon>Bacteroidota</taxon>
        <taxon>Sphingobacteriia</taxon>
        <taxon>Sphingobacteriales</taxon>
        <taxon>Sphingobacteriaceae</taxon>
        <taxon>Sphingobacterium</taxon>
    </lineage>
</organism>
<keyword evidence="2 4" id="KW-0472">Membrane</keyword>
<dbReference type="InterPro" id="IPR037066">
    <property type="entry name" value="Plug_dom_sf"/>
</dbReference>
<dbReference type="AlphaFoldDB" id="A0A2S9J8N9"/>
<protein>
    <submittedName>
        <fullName evidence="8">TonB-dependent receptor</fullName>
    </submittedName>
</protein>
<feature type="chain" id="PRO_5015506433" evidence="5">
    <location>
        <begin position="26"/>
        <end position="917"/>
    </location>
</feature>
<dbReference type="GO" id="GO:0009279">
    <property type="term" value="C:cell outer membrane"/>
    <property type="evidence" value="ECO:0007669"/>
    <property type="project" value="UniProtKB-SubCell"/>
</dbReference>
<keyword evidence="8" id="KW-0675">Receptor</keyword>
<accession>A0A2S9J8N9</accession>
<feature type="domain" description="TonB-dependent receptor-like beta-barrel" evidence="6">
    <location>
        <begin position="410"/>
        <end position="871"/>
    </location>
</feature>
<evidence type="ECO:0000256" key="2">
    <source>
        <dbReference type="ARBA" id="ARBA00023136"/>
    </source>
</evidence>
<keyword evidence="3" id="KW-0998">Cell outer membrane</keyword>
<evidence type="ECO:0000256" key="1">
    <source>
        <dbReference type="ARBA" id="ARBA00004442"/>
    </source>
</evidence>
<dbReference type="Pfam" id="PF07715">
    <property type="entry name" value="Plug"/>
    <property type="match status" value="1"/>
</dbReference>
<comment type="subcellular location">
    <subcellularLocation>
        <location evidence="1 4">Cell outer membrane</location>
    </subcellularLocation>
</comment>
<dbReference type="Gene3D" id="2.40.170.20">
    <property type="entry name" value="TonB-dependent receptor, beta-barrel domain"/>
    <property type="match status" value="1"/>
</dbReference>
<dbReference type="EMBL" id="PVBQ01000001">
    <property type="protein sequence ID" value="PRD49131.1"/>
    <property type="molecule type" value="Genomic_DNA"/>
</dbReference>
<keyword evidence="9" id="KW-1185">Reference proteome</keyword>
<dbReference type="Gene3D" id="2.60.40.1120">
    <property type="entry name" value="Carboxypeptidase-like, regulatory domain"/>
    <property type="match status" value="1"/>
</dbReference>
<comment type="caution">
    <text evidence="8">The sequence shown here is derived from an EMBL/GenBank/DDBJ whole genome shotgun (WGS) entry which is preliminary data.</text>
</comment>
<comment type="similarity">
    <text evidence="4">Belongs to the TonB-dependent receptor family.</text>
</comment>
<dbReference type="SUPFAM" id="SSF49464">
    <property type="entry name" value="Carboxypeptidase regulatory domain-like"/>
    <property type="match status" value="1"/>
</dbReference>
<evidence type="ECO:0000256" key="5">
    <source>
        <dbReference type="SAM" id="SignalP"/>
    </source>
</evidence>
<dbReference type="RefSeq" id="WP_105714971.1">
    <property type="nucleotide sequence ID" value="NZ_PVBQ01000001.1"/>
</dbReference>
<dbReference type="InterPro" id="IPR008969">
    <property type="entry name" value="CarboxyPept-like_regulatory"/>
</dbReference>
<dbReference type="Gene3D" id="2.170.130.10">
    <property type="entry name" value="TonB-dependent receptor, plug domain"/>
    <property type="match status" value="1"/>
</dbReference>